<dbReference type="InterPro" id="IPR007842">
    <property type="entry name" value="HEPN_dom"/>
</dbReference>
<dbReference type="PROSITE" id="PS50910">
    <property type="entry name" value="HEPN"/>
    <property type="match status" value="1"/>
</dbReference>
<dbReference type="AlphaFoldDB" id="A0A0G0LX96"/>
<dbReference type="Proteomes" id="UP000034774">
    <property type="component" value="Unassembled WGS sequence"/>
</dbReference>
<protein>
    <submittedName>
        <fullName evidence="2">HEPN domain protein</fullName>
    </submittedName>
</protein>
<dbReference type="Gene3D" id="1.20.120.330">
    <property type="entry name" value="Nucleotidyltransferases domain 2"/>
    <property type="match status" value="1"/>
</dbReference>
<organism evidence="2 3">
    <name type="scientific">Candidatus Woesebacteria bacterium GW2011_GWB1_39_10</name>
    <dbReference type="NCBI Taxonomy" id="1618572"/>
    <lineage>
        <taxon>Bacteria</taxon>
        <taxon>Candidatus Woeseibacteriota</taxon>
    </lineage>
</organism>
<accession>A0A0G0LX96</accession>
<dbReference type="STRING" id="1618572.UT17_C0001G0009"/>
<dbReference type="EMBL" id="LBVU01000001">
    <property type="protein sequence ID" value="KKQ92630.1"/>
    <property type="molecule type" value="Genomic_DNA"/>
</dbReference>
<evidence type="ECO:0000313" key="3">
    <source>
        <dbReference type="Proteomes" id="UP000034774"/>
    </source>
</evidence>
<dbReference type="SUPFAM" id="SSF81593">
    <property type="entry name" value="Nucleotidyltransferase substrate binding subunit/domain"/>
    <property type="match status" value="1"/>
</dbReference>
<dbReference type="SMART" id="SM00748">
    <property type="entry name" value="HEPN"/>
    <property type="match status" value="1"/>
</dbReference>
<proteinExistence type="predicted"/>
<reference evidence="2 3" key="1">
    <citation type="journal article" date="2015" name="Nature">
        <title>rRNA introns, odd ribosomes, and small enigmatic genomes across a large radiation of phyla.</title>
        <authorList>
            <person name="Brown C.T."/>
            <person name="Hug L.A."/>
            <person name="Thomas B.C."/>
            <person name="Sharon I."/>
            <person name="Castelle C.J."/>
            <person name="Singh A."/>
            <person name="Wilkins M.J."/>
            <person name="Williams K.H."/>
            <person name="Banfield J.F."/>
        </authorList>
    </citation>
    <scope>NUCLEOTIDE SEQUENCE [LARGE SCALE GENOMIC DNA]</scope>
</reference>
<evidence type="ECO:0000259" key="1">
    <source>
        <dbReference type="PROSITE" id="PS50910"/>
    </source>
</evidence>
<gene>
    <name evidence="2" type="ORF">UT17_C0001G0009</name>
</gene>
<name>A0A0G0LX96_9BACT</name>
<comment type="caution">
    <text evidence="2">The sequence shown here is derived from an EMBL/GenBank/DDBJ whole genome shotgun (WGS) entry which is preliminary data.</text>
</comment>
<feature type="domain" description="HEPN" evidence="1">
    <location>
        <begin position="12"/>
        <end position="121"/>
    </location>
</feature>
<dbReference type="Pfam" id="PF05168">
    <property type="entry name" value="HEPN"/>
    <property type="match status" value="1"/>
</dbReference>
<evidence type="ECO:0000313" key="2">
    <source>
        <dbReference type="EMBL" id="KKQ92630.1"/>
    </source>
</evidence>
<sequence length="130" mass="15535">MSPNFEPLKYWKESAQDTLDTSDRLFDSQKFHHSLFFLHLTLEKILKALYIYTKNESPPPIHDLVRLAEKCFDKIDESTKLELAEISTFNVSARYDDYKLQFYKKATKEYAQKWRGIGKRIFNQYLSQIK</sequence>